<protein>
    <submittedName>
        <fullName evidence="1">Uncharacterized protein</fullName>
    </submittedName>
</protein>
<keyword evidence="2" id="KW-1185">Reference proteome</keyword>
<evidence type="ECO:0000313" key="1">
    <source>
        <dbReference type="EMBL" id="MCX5570379.1"/>
    </source>
</evidence>
<evidence type="ECO:0000313" key="2">
    <source>
        <dbReference type="Proteomes" id="UP001144805"/>
    </source>
</evidence>
<gene>
    <name evidence="1" type="ORF">OSH07_14320</name>
</gene>
<reference evidence="1" key="1">
    <citation type="submission" date="2022-11" db="EMBL/GenBank/DDBJ databases">
        <title>Biodiversity and phylogenetic relationships of bacteria.</title>
        <authorList>
            <person name="Machado R.A.R."/>
            <person name="Bhat A."/>
            <person name="Loulou A."/>
            <person name="Kallel S."/>
        </authorList>
    </citation>
    <scope>NUCLEOTIDE SEQUENCE</scope>
    <source>
        <strain evidence="1">K-TC2</strain>
    </source>
</reference>
<organism evidence="1 2">
    <name type="scientific">Kaistia nematophila</name>
    <dbReference type="NCBI Taxonomy" id="2994654"/>
    <lineage>
        <taxon>Bacteria</taxon>
        <taxon>Pseudomonadati</taxon>
        <taxon>Pseudomonadota</taxon>
        <taxon>Alphaproteobacteria</taxon>
        <taxon>Hyphomicrobiales</taxon>
        <taxon>Kaistiaceae</taxon>
        <taxon>Kaistia</taxon>
    </lineage>
</organism>
<dbReference type="Proteomes" id="UP001144805">
    <property type="component" value="Unassembled WGS sequence"/>
</dbReference>
<dbReference type="RefSeq" id="WP_266339395.1">
    <property type="nucleotide sequence ID" value="NZ_JAPKNK010000005.1"/>
</dbReference>
<comment type="caution">
    <text evidence="1">The sequence shown here is derived from an EMBL/GenBank/DDBJ whole genome shotgun (WGS) entry which is preliminary data.</text>
</comment>
<name>A0A9X3IL76_9HYPH</name>
<sequence>MAAATIGLAATVAMSAGAEAKELRKKKDDTRSVYLVKYRVNGDVRYNKAAKGTVVQISETEYLNSNSLVCTASGFGQRSRCFRRDMF</sequence>
<proteinExistence type="predicted"/>
<dbReference type="EMBL" id="JAPKNK010000005">
    <property type="protein sequence ID" value="MCX5570379.1"/>
    <property type="molecule type" value="Genomic_DNA"/>
</dbReference>
<dbReference type="AlphaFoldDB" id="A0A9X3IL76"/>
<accession>A0A9X3IL76</accession>